<dbReference type="InterPro" id="IPR000504">
    <property type="entry name" value="RRM_dom"/>
</dbReference>
<dbReference type="OrthoDB" id="10258585at2759"/>
<feature type="domain" description="RRM" evidence="8">
    <location>
        <begin position="113"/>
        <end position="206"/>
    </location>
</feature>
<comment type="caution">
    <text evidence="9">The sequence shown here is derived from an EMBL/GenBank/DDBJ whole genome shotgun (WGS) entry which is preliminary data.</text>
</comment>
<gene>
    <name evidence="9" type="ORF">GMORB2_6081</name>
</gene>
<dbReference type="InterPro" id="IPR035979">
    <property type="entry name" value="RBD_domain_sf"/>
</dbReference>
<dbReference type="PANTHER" id="PTHR15608">
    <property type="entry name" value="SPLICING FACTOR U2AF-ASSOCIATED PROTEIN 2"/>
    <property type="match status" value="1"/>
</dbReference>
<evidence type="ECO:0000256" key="6">
    <source>
        <dbReference type="PROSITE-ProRule" id="PRU00176"/>
    </source>
</evidence>
<dbReference type="GO" id="GO:0005686">
    <property type="term" value="C:U2 snRNP"/>
    <property type="evidence" value="ECO:0007669"/>
    <property type="project" value="TreeGrafter"/>
</dbReference>
<dbReference type="RefSeq" id="XP_035322032.1">
    <property type="nucleotide sequence ID" value="XM_035468051.1"/>
</dbReference>
<dbReference type="InterPro" id="IPR034393">
    <property type="entry name" value="TatSF1-like"/>
</dbReference>
<feature type="compositionally biased region" description="Basic and acidic residues" evidence="7">
    <location>
        <begin position="232"/>
        <end position="246"/>
    </location>
</feature>
<dbReference type="PROSITE" id="PS50102">
    <property type="entry name" value="RRM"/>
    <property type="match status" value="1"/>
</dbReference>
<evidence type="ECO:0000256" key="2">
    <source>
        <dbReference type="ARBA" id="ARBA00022664"/>
    </source>
</evidence>
<feature type="region of interest" description="Disordered" evidence="7">
    <location>
        <begin position="41"/>
        <end position="114"/>
    </location>
</feature>
<evidence type="ECO:0000313" key="10">
    <source>
        <dbReference type="Proteomes" id="UP000749293"/>
    </source>
</evidence>
<dbReference type="CDD" id="cd12281">
    <property type="entry name" value="RRM1_TatSF1_like"/>
    <property type="match status" value="1"/>
</dbReference>
<dbReference type="GO" id="GO:0003723">
    <property type="term" value="F:RNA binding"/>
    <property type="evidence" value="ECO:0007669"/>
    <property type="project" value="UniProtKB-UniRule"/>
</dbReference>
<evidence type="ECO:0000256" key="5">
    <source>
        <dbReference type="ARBA" id="ARBA00023187"/>
    </source>
</evidence>
<feature type="compositionally biased region" description="Basic and acidic residues" evidence="7">
    <location>
        <begin position="207"/>
        <end position="216"/>
    </location>
</feature>
<name>A0A9P5D537_9HYPO</name>
<dbReference type="PANTHER" id="PTHR15608:SF0">
    <property type="entry name" value="HIV TAT-SPECIFIC FACTOR 1"/>
    <property type="match status" value="1"/>
</dbReference>
<keyword evidence="2" id="KW-0507">mRNA processing</keyword>
<dbReference type="CDD" id="cd12285">
    <property type="entry name" value="RRM3_RBM39_like"/>
    <property type="match status" value="1"/>
</dbReference>
<protein>
    <submittedName>
        <fullName evidence="9">HIV Tat-specific factor 1</fullName>
    </submittedName>
</protein>
<evidence type="ECO:0000259" key="8">
    <source>
        <dbReference type="PROSITE" id="PS50102"/>
    </source>
</evidence>
<comment type="similarity">
    <text evidence="1">Belongs to the HTATSF1 family.</text>
</comment>
<dbReference type="GO" id="GO:0000398">
    <property type="term" value="P:mRNA splicing, via spliceosome"/>
    <property type="evidence" value="ECO:0007669"/>
    <property type="project" value="InterPro"/>
</dbReference>
<dbReference type="SUPFAM" id="SSF54928">
    <property type="entry name" value="RNA-binding domain, RBD"/>
    <property type="match status" value="2"/>
</dbReference>
<reference evidence="9" key="1">
    <citation type="submission" date="2020-03" db="EMBL/GenBank/DDBJ databases">
        <title>Site-based positive gene gene selection in Geosmithia morbida across the United States reveals a broad range of putative effectors and factors for local host and environmental adapation.</title>
        <authorList>
            <person name="Onufrak A."/>
            <person name="Murdoch R.W."/>
            <person name="Gazis R."/>
            <person name="Huff M."/>
            <person name="Staton M."/>
            <person name="Klingeman W."/>
            <person name="Hadziabdic D."/>
        </authorList>
    </citation>
    <scope>NUCLEOTIDE SEQUENCE</scope>
    <source>
        <strain evidence="9">1262</strain>
    </source>
</reference>
<dbReference type="SMART" id="SM00360">
    <property type="entry name" value="RRM"/>
    <property type="match status" value="2"/>
</dbReference>
<accession>A0A9P5D537</accession>
<keyword evidence="4 6" id="KW-0694">RNA-binding</keyword>
<proteinExistence type="inferred from homology"/>
<dbReference type="GeneID" id="55972306"/>
<dbReference type="InterPro" id="IPR012677">
    <property type="entry name" value="Nucleotide-bd_a/b_plait_sf"/>
</dbReference>
<evidence type="ECO:0000313" key="9">
    <source>
        <dbReference type="EMBL" id="KAF4123380.1"/>
    </source>
</evidence>
<keyword evidence="5" id="KW-0508">mRNA splicing</keyword>
<evidence type="ECO:0000256" key="1">
    <source>
        <dbReference type="ARBA" id="ARBA00007747"/>
    </source>
</evidence>
<evidence type="ECO:0000256" key="7">
    <source>
        <dbReference type="SAM" id="MobiDB-lite"/>
    </source>
</evidence>
<evidence type="ECO:0000256" key="3">
    <source>
        <dbReference type="ARBA" id="ARBA00022737"/>
    </source>
</evidence>
<dbReference type="InterPro" id="IPR034392">
    <property type="entry name" value="TatSF1-like_RRM1"/>
</dbReference>
<dbReference type="AlphaFoldDB" id="A0A9P5D537"/>
<dbReference type="EMBL" id="JAANYQ010000006">
    <property type="protein sequence ID" value="KAF4123380.1"/>
    <property type="molecule type" value="Genomic_DNA"/>
</dbReference>
<dbReference type="Gene3D" id="3.30.70.330">
    <property type="match status" value="2"/>
</dbReference>
<evidence type="ECO:0000256" key="4">
    <source>
        <dbReference type="ARBA" id="ARBA00022884"/>
    </source>
</evidence>
<dbReference type="Proteomes" id="UP000749293">
    <property type="component" value="Unassembled WGS sequence"/>
</dbReference>
<dbReference type="GO" id="GO:0005684">
    <property type="term" value="C:U2-type spliceosomal complex"/>
    <property type="evidence" value="ECO:0007669"/>
    <property type="project" value="TreeGrafter"/>
</dbReference>
<keyword evidence="10" id="KW-1185">Reference proteome</keyword>
<sequence>MDLPFPTDVTEFDADDRISFSKLDGKFLAVLDDGAEFEFDHDQKRWVPAEYNTLDDDDAEDYGGAPRAGQPEEAELGSKKRKNGAAETTQGDNPKPSRPNKRQKPPPQPRQNTAIYVTGLPSDATVDEVYDVFSRKGGVIAEEIDSGAPRIKLYKDEEGNFKGDALIVFFKPQSVEMAIMLLDDTDFRITATGAAEGRMRVQAADTSYKKVQHDQEGGGGGGQGAAAAGKQGGEKRPPQRNDRDRQKIIKRTQKLDAKLADWDDDEPYSARGETAKVSSKWDKVVILSHMFTLQELEEDPAALLEIKEDIRDECSKLGTVTNVVLFDLESEGIVSVKFKDAASAEACIKVMRGRSFGGHTVNAFLATGREKFQKSSKAEAEEEDSD</sequence>
<organism evidence="9 10">
    <name type="scientific">Geosmithia morbida</name>
    <dbReference type="NCBI Taxonomy" id="1094350"/>
    <lineage>
        <taxon>Eukaryota</taxon>
        <taxon>Fungi</taxon>
        <taxon>Dikarya</taxon>
        <taxon>Ascomycota</taxon>
        <taxon>Pezizomycotina</taxon>
        <taxon>Sordariomycetes</taxon>
        <taxon>Hypocreomycetidae</taxon>
        <taxon>Hypocreales</taxon>
        <taxon>Bionectriaceae</taxon>
        <taxon>Geosmithia</taxon>
    </lineage>
</organism>
<dbReference type="FunFam" id="3.30.70.330:FF:000105">
    <property type="entry name" value="HIV Tat-specific factor 1 homolog"/>
    <property type="match status" value="1"/>
</dbReference>
<dbReference type="Pfam" id="PF00076">
    <property type="entry name" value="RRM_1"/>
    <property type="match status" value="2"/>
</dbReference>
<feature type="region of interest" description="Disordered" evidence="7">
    <location>
        <begin position="205"/>
        <end position="246"/>
    </location>
</feature>
<keyword evidence="3" id="KW-0677">Repeat</keyword>